<organism evidence="1 2">
    <name type="scientific">Fodinibius sediminis</name>
    <dbReference type="NCBI Taxonomy" id="1214077"/>
    <lineage>
        <taxon>Bacteria</taxon>
        <taxon>Pseudomonadati</taxon>
        <taxon>Balneolota</taxon>
        <taxon>Balneolia</taxon>
        <taxon>Balneolales</taxon>
        <taxon>Balneolaceae</taxon>
        <taxon>Fodinibius</taxon>
    </lineage>
</organism>
<dbReference type="AlphaFoldDB" id="A0A521CYK5"/>
<keyword evidence="2" id="KW-1185">Reference proteome</keyword>
<dbReference type="OrthoDB" id="1440109at2"/>
<proteinExistence type="predicted"/>
<evidence type="ECO:0000313" key="2">
    <source>
        <dbReference type="Proteomes" id="UP000317593"/>
    </source>
</evidence>
<dbReference type="RefSeq" id="WP_142714447.1">
    <property type="nucleotide sequence ID" value="NZ_FXTH01000008.1"/>
</dbReference>
<dbReference type="EMBL" id="FXTH01000008">
    <property type="protein sequence ID" value="SMO64502.1"/>
    <property type="molecule type" value="Genomic_DNA"/>
</dbReference>
<dbReference type="Proteomes" id="UP000317593">
    <property type="component" value="Unassembled WGS sequence"/>
</dbReference>
<evidence type="ECO:0000313" key="1">
    <source>
        <dbReference type="EMBL" id="SMO64502.1"/>
    </source>
</evidence>
<protein>
    <recommendedName>
        <fullName evidence="3">HEPN domain-containing protein</fullName>
    </recommendedName>
</protein>
<evidence type="ECO:0008006" key="3">
    <source>
        <dbReference type="Google" id="ProtNLM"/>
    </source>
</evidence>
<gene>
    <name evidence="1" type="ORF">SAMN06265218_10814</name>
</gene>
<reference evidence="1 2" key="1">
    <citation type="submission" date="2017-05" db="EMBL/GenBank/DDBJ databases">
        <authorList>
            <person name="Varghese N."/>
            <person name="Submissions S."/>
        </authorList>
    </citation>
    <scope>NUCLEOTIDE SEQUENCE [LARGE SCALE GENOMIC DNA]</scope>
    <source>
        <strain evidence="1 2">DSM 21194</strain>
    </source>
</reference>
<name>A0A521CYK5_9BACT</name>
<sequence length="149" mass="16648">MDDERVEILYAKADNLLSKATEELHKPEEDVVTYSACISARSSLYHFLGCLYVHKSNEEIDKTLEQGKKTIDELIEYATQHVSGVGEIDFSPMRCTCKDVKEIVNDEEIYFCNNINIVKECTHLAQKVKDIIVSDAFGGQAPGDKSVAG</sequence>
<accession>A0A521CYK5</accession>